<proteinExistence type="predicted"/>
<evidence type="ECO:0000256" key="2">
    <source>
        <dbReference type="ARBA" id="ARBA00023136"/>
    </source>
</evidence>
<comment type="subcellular location">
    <subcellularLocation>
        <location evidence="1">Membrane</location>
    </subcellularLocation>
</comment>
<evidence type="ECO:0000256" key="3">
    <source>
        <dbReference type="SAM" id="Phobius"/>
    </source>
</evidence>
<organism evidence="4 5">
    <name type="scientific">Deinandra increscens subsp. villosa</name>
    <dbReference type="NCBI Taxonomy" id="3103831"/>
    <lineage>
        <taxon>Eukaryota</taxon>
        <taxon>Viridiplantae</taxon>
        <taxon>Streptophyta</taxon>
        <taxon>Embryophyta</taxon>
        <taxon>Tracheophyta</taxon>
        <taxon>Spermatophyta</taxon>
        <taxon>Magnoliopsida</taxon>
        <taxon>eudicotyledons</taxon>
        <taxon>Gunneridae</taxon>
        <taxon>Pentapetalae</taxon>
        <taxon>asterids</taxon>
        <taxon>campanulids</taxon>
        <taxon>Asterales</taxon>
        <taxon>Asteraceae</taxon>
        <taxon>Asteroideae</taxon>
        <taxon>Heliantheae alliance</taxon>
        <taxon>Madieae</taxon>
        <taxon>Madiinae</taxon>
        <taxon>Deinandra</taxon>
    </lineage>
</organism>
<comment type="caution">
    <text evidence="4">The sequence shown here is derived from an EMBL/GenBank/DDBJ whole genome shotgun (WGS) entry which is preliminary data.</text>
</comment>
<dbReference type="GO" id="GO:0009506">
    <property type="term" value="C:plasmodesma"/>
    <property type="evidence" value="ECO:0007669"/>
    <property type="project" value="TreeGrafter"/>
</dbReference>
<keyword evidence="3" id="KW-0812">Transmembrane</keyword>
<dbReference type="InterPro" id="IPR044839">
    <property type="entry name" value="NDR1-like"/>
</dbReference>
<keyword evidence="2 3" id="KW-0472">Membrane</keyword>
<dbReference type="PANTHER" id="PTHR31415:SF166">
    <property type="entry name" value="LATE EMBRYOGENESIS ABUNDANT (LEA) HYDROXYPROLINE-RICH GLYCOPROTEIN FAMILY"/>
    <property type="match status" value="1"/>
</dbReference>
<dbReference type="GO" id="GO:0005886">
    <property type="term" value="C:plasma membrane"/>
    <property type="evidence" value="ECO:0007669"/>
    <property type="project" value="TreeGrafter"/>
</dbReference>
<evidence type="ECO:0000256" key="1">
    <source>
        <dbReference type="ARBA" id="ARBA00004370"/>
    </source>
</evidence>
<sequence>MTIKDENGKNTISAEDGCCRELLRSLSPLCCRFIIVIVLPTLVFTLLYTLVYLITPHPSPSFILHDVELYAFNFSTSTSTLTSTLKINISCTDPGYEPINELEAYASYKDQPITPPTTLSLTDQIEPEVWSIYLVGTEVPLTPDLATLLAQDEIAGKVSINVEVTGQLTSMMPTPGIYAQPITDPLEVNCPVHIMFGNKNDSNVDGSAVKNPFVQVDGCHDDL</sequence>
<evidence type="ECO:0000313" key="5">
    <source>
        <dbReference type="Proteomes" id="UP001408789"/>
    </source>
</evidence>
<reference evidence="4 5" key="1">
    <citation type="submission" date="2024-04" db="EMBL/GenBank/DDBJ databases">
        <title>The reference genome of an endangered Asteraceae, Deinandra increscens subsp. villosa, native to the Central Coast of California.</title>
        <authorList>
            <person name="Guilliams M."/>
            <person name="Hasenstab-Lehman K."/>
            <person name="Meyer R."/>
            <person name="Mcevoy S."/>
        </authorList>
    </citation>
    <scope>NUCLEOTIDE SEQUENCE [LARGE SCALE GENOMIC DNA]</scope>
    <source>
        <tissue evidence="4">Leaf</tissue>
    </source>
</reference>
<gene>
    <name evidence="4" type="ORF">SSX86_004744</name>
</gene>
<dbReference type="PANTHER" id="PTHR31415">
    <property type="entry name" value="OS05G0367900 PROTEIN"/>
    <property type="match status" value="1"/>
</dbReference>
<dbReference type="GO" id="GO:0098542">
    <property type="term" value="P:defense response to other organism"/>
    <property type="evidence" value="ECO:0007669"/>
    <property type="project" value="InterPro"/>
</dbReference>
<dbReference type="AlphaFoldDB" id="A0AAP0HB75"/>
<keyword evidence="5" id="KW-1185">Reference proteome</keyword>
<evidence type="ECO:0008006" key="6">
    <source>
        <dbReference type="Google" id="ProtNLM"/>
    </source>
</evidence>
<dbReference type="Proteomes" id="UP001408789">
    <property type="component" value="Unassembled WGS sequence"/>
</dbReference>
<accession>A0AAP0HB75</accession>
<feature type="transmembrane region" description="Helical" evidence="3">
    <location>
        <begin position="33"/>
        <end position="54"/>
    </location>
</feature>
<name>A0AAP0HB75_9ASTR</name>
<evidence type="ECO:0000313" key="4">
    <source>
        <dbReference type="EMBL" id="KAK9076410.1"/>
    </source>
</evidence>
<dbReference type="EMBL" id="JBCNJP010000007">
    <property type="protein sequence ID" value="KAK9076410.1"/>
    <property type="molecule type" value="Genomic_DNA"/>
</dbReference>
<protein>
    <recommendedName>
        <fullName evidence="6">Late embryogenesis abundant protein LEA-2 subgroup domain-containing protein</fullName>
    </recommendedName>
</protein>
<keyword evidence="3" id="KW-1133">Transmembrane helix</keyword>